<keyword evidence="3" id="KW-1185">Reference proteome</keyword>
<feature type="region of interest" description="Disordered" evidence="1">
    <location>
        <begin position="1"/>
        <end position="47"/>
    </location>
</feature>
<name>A0AAP3XQQ8_9PROT</name>
<dbReference type="AlphaFoldDB" id="A0AAP3XQQ8"/>
<dbReference type="Proteomes" id="UP001301140">
    <property type="component" value="Unassembled WGS sequence"/>
</dbReference>
<feature type="compositionally biased region" description="Basic and acidic residues" evidence="1">
    <location>
        <begin position="19"/>
        <end position="35"/>
    </location>
</feature>
<gene>
    <name evidence="2" type="ORF">PZ740_03285</name>
</gene>
<reference evidence="2 3" key="1">
    <citation type="submission" date="2023-03" db="EMBL/GenBank/DDBJ databases">
        <title>YIM 152171 draft genome.</title>
        <authorList>
            <person name="Yang Z."/>
        </authorList>
    </citation>
    <scope>NUCLEOTIDE SEQUENCE [LARGE SCALE GENOMIC DNA]</scope>
    <source>
        <strain evidence="2 3">YIM 152171</strain>
    </source>
</reference>
<dbReference type="EMBL" id="JARGEQ010000016">
    <property type="protein sequence ID" value="MDF1585405.1"/>
    <property type="molecule type" value="Genomic_DNA"/>
</dbReference>
<sequence>MSSVGRRRHRHMGRLAADPVEHSEHDHAPWEKEVDVILPPPSPPVAA</sequence>
<protein>
    <submittedName>
        <fullName evidence="2">Uncharacterized protein</fullName>
    </submittedName>
</protein>
<evidence type="ECO:0000256" key="1">
    <source>
        <dbReference type="SAM" id="MobiDB-lite"/>
    </source>
</evidence>
<accession>A0AAP3XQQ8</accession>
<organism evidence="2 3">
    <name type="scientific">Marinimicrococcus flavescens</name>
    <dbReference type="NCBI Taxonomy" id="3031815"/>
    <lineage>
        <taxon>Bacteria</taxon>
        <taxon>Pseudomonadati</taxon>
        <taxon>Pseudomonadota</taxon>
        <taxon>Alphaproteobacteria</taxon>
        <taxon>Geminicoccales</taxon>
        <taxon>Geminicoccaceae</taxon>
        <taxon>Marinimicrococcus</taxon>
    </lineage>
</organism>
<feature type="compositionally biased region" description="Basic residues" evidence="1">
    <location>
        <begin position="1"/>
        <end position="13"/>
    </location>
</feature>
<comment type="caution">
    <text evidence="2">The sequence shown here is derived from an EMBL/GenBank/DDBJ whole genome shotgun (WGS) entry which is preliminary data.</text>
</comment>
<evidence type="ECO:0000313" key="2">
    <source>
        <dbReference type="EMBL" id="MDF1585405.1"/>
    </source>
</evidence>
<proteinExistence type="predicted"/>
<evidence type="ECO:0000313" key="3">
    <source>
        <dbReference type="Proteomes" id="UP001301140"/>
    </source>
</evidence>
<dbReference type="RefSeq" id="WP_327787821.1">
    <property type="nucleotide sequence ID" value="NZ_JARGEQ010000016.1"/>
</dbReference>
<feature type="compositionally biased region" description="Pro residues" evidence="1">
    <location>
        <begin position="38"/>
        <end position="47"/>
    </location>
</feature>